<evidence type="ECO:0000256" key="1">
    <source>
        <dbReference type="SAM" id="MobiDB-lite"/>
    </source>
</evidence>
<dbReference type="AlphaFoldDB" id="A0A4Z2JDB4"/>
<dbReference type="Proteomes" id="UP000314294">
    <property type="component" value="Unassembled WGS sequence"/>
</dbReference>
<keyword evidence="3" id="KW-1185">Reference proteome</keyword>
<gene>
    <name evidence="2" type="ORF">EYF80_001452</name>
</gene>
<proteinExistence type="predicted"/>
<accession>A0A4Z2JDB4</accession>
<organism evidence="2 3">
    <name type="scientific">Liparis tanakae</name>
    <name type="common">Tanaka's snailfish</name>
    <dbReference type="NCBI Taxonomy" id="230148"/>
    <lineage>
        <taxon>Eukaryota</taxon>
        <taxon>Metazoa</taxon>
        <taxon>Chordata</taxon>
        <taxon>Craniata</taxon>
        <taxon>Vertebrata</taxon>
        <taxon>Euteleostomi</taxon>
        <taxon>Actinopterygii</taxon>
        <taxon>Neopterygii</taxon>
        <taxon>Teleostei</taxon>
        <taxon>Neoteleostei</taxon>
        <taxon>Acanthomorphata</taxon>
        <taxon>Eupercaria</taxon>
        <taxon>Perciformes</taxon>
        <taxon>Cottioidei</taxon>
        <taxon>Cottales</taxon>
        <taxon>Liparidae</taxon>
        <taxon>Liparis</taxon>
    </lineage>
</organism>
<evidence type="ECO:0000313" key="2">
    <source>
        <dbReference type="EMBL" id="TNN88236.1"/>
    </source>
</evidence>
<evidence type="ECO:0000313" key="3">
    <source>
        <dbReference type="Proteomes" id="UP000314294"/>
    </source>
</evidence>
<comment type="caution">
    <text evidence="2">The sequence shown here is derived from an EMBL/GenBank/DDBJ whole genome shotgun (WGS) entry which is preliminary data.</text>
</comment>
<name>A0A4Z2JDB4_9TELE</name>
<sequence length="197" mass="21969">MFVLSDTLVHPRILQSQIVDLKTRTIHLYPDLGGFTFVNTLVIEGEFWQDEGGGLGTQARFGRHQTVHLPPSQFWDWTMRRYRERDPRYTNFLHHAAVNKSFLLTVRQHSELVGLAEAKFEDRCPADDGATAVDGQTLIGACVSNGLRAADHQVAGNQGVAQVHPQRDLCAVHKPSAERESDEDTAKRRANDGALKG</sequence>
<feature type="compositionally biased region" description="Basic and acidic residues" evidence="1">
    <location>
        <begin position="174"/>
        <end position="191"/>
    </location>
</feature>
<dbReference type="EMBL" id="SRLO01000006">
    <property type="protein sequence ID" value="TNN88236.1"/>
    <property type="molecule type" value="Genomic_DNA"/>
</dbReference>
<protein>
    <submittedName>
        <fullName evidence="2">Uncharacterized protein</fullName>
    </submittedName>
</protein>
<reference evidence="2 3" key="1">
    <citation type="submission" date="2019-03" db="EMBL/GenBank/DDBJ databases">
        <title>First draft genome of Liparis tanakae, snailfish: a comprehensive survey of snailfish specific genes.</title>
        <authorList>
            <person name="Kim W."/>
            <person name="Song I."/>
            <person name="Jeong J.-H."/>
            <person name="Kim D."/>
            <person name="Kim S."/>
            <person name="Ryu S."/>
            <person name="Song J.Y."/>
            <person name="Lee S.K."/>
        </authorList>
    </citation>
    <scope>NUCLEOTIDE SEQUENCE [LARGE SCALE GENOMIC DNA]</scope>
    <source>
        <tissue evidence="2">Muscle</tissue>
    </source>
</reference>
<feature type="region of interest" description="Disordered" evidence="1">
    <location>
        <begin position="174"/>
        <end position="197"/>
    </location>
</feature>